<keyword evidence="5" id="KW-1185">Reference proteome</keyword>
<feature type="disulfide bond" evidence="2">
    <location>
        <begin position="171"/>
        <end position="182"/>
    </location>
</feature>
<feature type="active site" description="Nucleophile" evidence="1">
    <location>
        <position position="76"/>
    </location>
</feature>
<evidence type="ECO:0000259" key="3">
    <source>
        <dbReference type="Pfam" id="PF13472"/>
    </source>
</evidence>
<feature type="active site" evidence="1">
    <location>
        <position position="302"/>
    </location>
</feature>
<dbReference type="AlphaFoldDB" id="A0A641AVB7"/>
<dbReference type="CDD" id="cd01823">
    <property type="entry name" value="SEST_like"/>
    <property type="match status" value="1"/>
</dbReference>
<proteinExistence type="predicted"/>
<dbReference type="InterPro" id="IPR013830">
    <property type="entry name" value="SGNH_hydro"/>
</dbReference>
<dbReference type="OrthoDB" id="5503950at2"/>
<accession>A0A641AVB7</accession>
<feature type="disulfide bond" evidence="2">
    <location>
        <begin position="233"/>
        <end position="281"/>
    </location>
</feature>
<dbReference type="InterPro" id="IPR036514">
    <property type="entry name" value="SGNH_hydro_sf"/>
</dbReference>
<evidence type="ECO:0000256" key="2">
    <source>
        <dbReference type="PIRSR" id="PIRSR637460-2"/>
    </source>
</evidence>
<evidence type="ECO:0000256" key="1">
    <source>
        <dbReference type="PIRSR" id="PIRSR637460-1"/>
    </source>
</evidence>
<comment type="caution">
    <text evidence="4">The sequence shown here is derived from an EMBL/GenBank/DDBJ whole genome shotgun (WGS) entry which is preliminary data.</text>
</comment>
<feature type="domain" description="SGNH hydrolase-type esterase" evidence="3">
    <location>
        <begin position="72"/>
        <end position="310"/>
    </location>
</feature>
<dbReference type="PANTHER" id="PTHR37981:SF1">
    <property type="entry name" value="SGNH HYDROLASE-TYPE ESTERASE DOMAIN-CONTAINING PROTEIN"/>
    <property type="match status" value="1"/>
</dbReference>
<dbReference type="SUPFAM" id="SSF52266">
    <property type="entry name" value="SGNH hydrolase"/>
    <property type="match status" value="1"/>
</dbReference>
<name>A0A641AVB7_9ACTN</name>
<reference evidence="4" key="1">
    <citation type="submission" date="2019-09" db="EMBL/GenBank/DDBJ databases">
        <authorList>
            <person name="Li J."/>
        </authorList>
    </citation>
    <scope>NUCLEOTIDE SEQUENCE [LARGE SCALE GENOMIC DNA]</scope>
    <source>
        <strain evidence="4">NRBC 14897</strain>
    </source>
</reference>
<protein>
    <submittedName>
        <fullName evidence="4">SGNH/GDSL hydrolase family protein</fullName>
    </submittedName>
</protein>
<evidence type="ECO:0000313" key="5">
    <source>
        <dbReference type="Proteomes" id="UP001515100"/>
    </source>
</evidence>
<gene>
    <name evidence="4" type="ORF">ESP62_006295</name>
</gene>
<dbReference type="EMBL" id="SDPP02000001">
    <property type="protein sequence ID" value="KAA1380768.1"/>
    <property type="molecule type" value="Genomic_DNA"/>
</dbReference>
<dbReference type="InterPro" id="IPR037460">
    <property type="entry name" value="SEST-like"/>
</dbReference>
<evidence type="ECO:0000313" key="4">
    <source>
        <dbReference type="EMBL" id="KAA1380768.1"/>
    </source>
</evidence>
<feature type="disulfide bond" evidence="2">
    <location>
        <begin position="93"/>
        <end position="118"/>
    </location>
</feature>
<dbReference type="Pfam" id="PF13472">
    <property type="entry name" value="Lipase_GDSL_2"/>
    <property type="match status" value="1"/>
</dbReference>
<dbReference type="GO" id="GO:0019433">
    <property type="term" value="P:triglyceride catabolic process"/>
    <property type="evidence" value="ECO:0007669"/>
    <property type="project" value="TreeGrafter"/>
</dbReference>
<dbReference type="Gene3D" id="3.40.50.1110">
    <property type="entry name" value="SGNH hydrolase"/>
    <property type="match status" value="1"/>
</dbReference>
<dbReference type="PANTHER" id="PTHR37981">
    <property type="entry name" value="LIPASE 2"/>
    <property type="match status" value="1"/>
</dbReference>
<dbReference type="GO" id="GO:0004806">
    <property type="term" value="F:triacylglycerol lipase activity"/>
    <property type="evidence" value="ECO:0007669"/>
    <property type="project" value="TreeGrafter"/>
</dbReference>
<dbReference type="Proteomes" id="UP001515100">
    <property type="component" value="Unassembled WGS sequence"/>
</dbReference>
<organism evidence="4 5">
    <name type="scientific">Aeromicrobium fastidiosum</name>
    <dbReference type="NCBI Taxonomy" id="52699"/>
    <lineage>
        <taxon>Bacteria</taxon>
        <taxon>Bacillati</taxon>
        <taxon>Actinomycetota</taxon>
        <taxon>Actinomycetes</taxon>
        <taxon>Propionibacteriales</taxon>
        <taxon>Nocardioidaceae</taxon>
        <taxon>Aeromicrobium</taxon>
    </lineage>
</organism>
<keyword evidence="4" id="KW-0378">Hydrolase</keyword>
<keyword evidence="2" id="KW-1015">Disulfide bond</keyword>
<sequence length="321" mass="33318">MCTPLRRSPKPLLARNVVRFGSQASAAAVVYDSPMPRRRLVAVIALAACTCLAACSSDTGGKGPSGSAGYVAVGDSFVSGPSLGAPDTDVPGCLRSTANYAHQLAATMPELGFRDVSCGGEDTTMLRDGRTLDDGTVLEPQLSSIGRDTTLVTVGIGANDASATAGLYQYCLLPATADDAQCDTFSGTYMPTVYPKTSKAVISVLDEIADRAPKAQVVLVGYQRIASDTGTGCAALPLTDARRKAVAGYERNMNQALSRAAEKADVPFVDMYEASEGHDVCSGEPWVNGLENSPTGDGAFLHPTAAGMAAVTARLEKVVQR</sequence>